<keyword evidence="2" id="KW-0472">Membrane</keyword>
<evidence type="ECO:0000256" key="1">
    <source>
        <dbReference type="SAM" id="MobiDB-lite"/>
    </source>
</evidence>
<sequence>MTPEIFCTFWVSCSKRAFQKERDRERPGDGLQTRSSSSSASVCLSADQANANVASYVPCLLTSLFFLLSPPRKKRRKKKRWRGRIQIERSVMCAHLLLKAKIE</sequence>
<name>A0A8X6MQW4_NEPPI</name>
<dbReference type="EMBL" id="BMAW01049878">
    <property type="protein sequence ID" value="GFS72947.1"/>
    <property type="molecule type" value="Genomic_DNA"/>
</dbReference>
<accession>A0A8X6MQW4</accession>
<dbReference type="AlphaFoldDB" id="A0A8X6MQW4"/>
<keyword evidence="2" id="KW-1133">Transmembrane helix</keyword>
<evidence type="ECO:0000313" key="4">
    <source>
        <dbReference type="Proteomes" id="UP000887013"/>
    </source>
</evidence>
<gene>
    <name evidence="3" type="ORF">NPIL_530281</name>
</gene>
<comment type="caution">
    <text evidence="3">The sequence shown here is derived from an EMBL/GenBank/DDBJ whole genome shotgun (WGS) entry which is preliminary data.</text>
</comment>
<evidence type="ECO:0000313" key="3">
    <source>
        <dbReference type="EMBL" id="GFS72947.1"/>
    </source>
</evidence>
<dbReference type="Proteomes" id="UP000887013">
    <property type="component" value="Unassembled WGS sequence"/>
</dbReference>
<feature type="region of interest" description="Disordered" evidence="1">
    <location>
        <begin position="20"/>
        <end position="41"/>
    </location>
</feature>
<proteinExistence type="predicted"/>
<feature type="transmembrane region" description="Helical" evidence="2">
    <location>
        <begin position="53"/>
        <end position="70"/>
    </location>
</feature>
<evidence type="ECO:0000256" key="2">
    <source>
        <dbReference type="SAM" id="Phobius"/>
    </source>
</evidence>
<keyword evidence="2" id="KW-0812">Transmembrane</keyword>
<protein>
    <submittedName>
        <fullName evidence="3">Uncharacterized protein</fullName>
    </submittedName>
</protein>
<reference evidence="3" key="1">
    <citation type="submission" date="2020-08" db="EMBL/GenBank/DDBJ databases">
        <title>Multicomponent nature underlies the extraordinary mechanical properties of spider dragline silk.</title>
        <authorList>
            <person name="Kono N."/>
            <person name="Nakamura H."/>
            <person name="Mori M."/>
            <person name="Yoshida Y."/>
            <person name="Ohtoshi R."/>
            <person name="Malay A.D."/>
            <person name="Moran D.A.P."/>
            <person name="Tomita M."/>
            <person name="Numata K."/>
            <person name="Arakawa K."/>
        </authorList>
    </citation>
    <scope>NUCLEOTIDE SEQUENCE</scope>
</reference>
<keyword evidence="4" id="KW-1185">Reference proteome</keyword>
<organism evidence="3 4">
    <name type="scientific">Nephila pilipes</name>
    <name type="common">Giant wood spider</name>
    <name type="synonym">Nephila maculata</name>
    <dbReference type="NCBI Taxonomy" id="299642"/>
    <lineage>
        <taxon>Eukaryota</taxon>
        <taxon>Metazoa</taxon>
        <taxon>Ecdysozoa</taxon>
        <taxon>Arthropoda</taxon>
        <taxon>Chelicerata</taxon>
        <taxon>Arachnida</taxon>
        <taxon>Araneae</taxon>
        <taxon>Araneomorphae</taxon>
        <taxon>Entelegynae</taxon>
        <taxon>Araneoidea</taxon>
        <taxon>Nephilidae</taxon>
        <taxon>Nephila</taxon>
    </lineage>
</organism>